<evidence type="ECO:0000313" key="9">
    <source>
        <dbReference type="Proteomes" id="UP001146120"/>
    </source>
</evidence>
<accession>A0AAV2YWY7</accession>
<dbReference type="Proteomes" id="UP001146120">
    <property type="component" value="Unassembled WGS sequence"/>
</dbReference>
<reference evidence="8" key="2">
    <citation type="journal article" date="2023" name="Microbiol Resour">
        <title>Decontamination and Annotation of the Draft Genome Sequence of the Oomycete Lagenidium giganteum ARSEF 373.</title>
        <authorList>
            <person name="Morgan W.R."/>
            <person name="Tartar A."/>
        </authorList>
    </citation>
    <scope>NUCLEOTIDE SEQUENCE</scope>
    <source>
        <strain evidence="8">ARSEF 373</strain>
    </source>
</reference>
<keyword evidence="3 5" id="KW-0863">Zinc-finger</keyword>
<keyword evidence="2" id="KW-0677">Repeat</keyword>
<evidence type="ECO:0000256" key="1">
    <source>
        <dbReference type="ARBA" id="ARBA00022723"/>
    </source>
</evidence>
<dbReference type="EMBL" id="DAKRPA010000147">
    <property type="protein sequence ID" value="DAZ97094.1"/>
    <property type="molecule type" value="Genomic_DNA"/>
</dbReference>
<name>A0AAV2YWY7_9STRA</name>
<dbReference type="AlphaFoldDB" id="A0AAV2YWY7"/>
<dbReference type="GO" id="GO:0008270">
    <property type="term" value="F:zinc ion binding"/>
    <property type="evidence" value="ECO:0007669"/>
    <property type="project" value="UniProtKB-KW"/>
</dbReference>
<organism evidence="8 9">
    <name type="scientific">Lagenidium giganteum</name>
    <dbReference type="NCBI Taxonomy" id="4803"/>
    <lineage>
        <taxon>Eukaryota</taxon>
        <taxon>Sar</taxon>
        <taxon>Stramenopiles</taxon>
        <taxon>Oomycota</taxon>
        <taxon>Peronosporomycetes</taxon>
        <taxon>Pythiales</taxon>
        <taxon>Pythiaceae</taxon>
    </lineage>
</organism>
<comment type="caution">
    <text evidence="8">The sequence shown here is derived from an EMBL/GenBank/DDBJ whole genome shotgun (WGS) entry which is preliminary data.</text>
</comment>
<dbReference type="Pfam" id="PF13913">
    <property type="entry name" value="zf-C2HC_2"/>
    <property type="match status" value="2"/>
</dbReference>
<evidence type="ECO:0000256" key="6">
    <source>
        <dbReference type="SAM" id="MobiDB-lite"/>
    </source>
</evidence>
<feature type="region of interest" description="Disordered" evidence="6">
    <location>
        <begin position="206"/>
        <end position="242"/>
    </location>
</feature>
<keyword evidence="4" id="KW-0862">Zinc</keyword>
<feature type="compositionally biased region" description="Polar residues" evidence="6">
    <location>
        <begin position="88"/>
        <end position="99"/>
    </location>
</feature>
<keyword evidence="1" id="KW-0479">Metal-binding</keyword>
<dbReference type="InterPro" id="IPR049899">
    <property type="entry name" value="Znf_C2HC_C3H"/>
</dbReference>
<dbReference type="InterPro" id="IPR026319">
    <property type="entry name" value="ZC2HC1A/B-like"/>
</dbReference>
<evidence type="ECO:0000256" key="2">
    <source>
        <dbReference type="ARBA" id="ARBA00022737"/>
    </source>
</evidence>
<feature type="domain" description="C2HC/C3H-type" evidence="7">
    <location>
        <begin position="263"/>
        <end position="292"/>
    </location>
</feature>
<dbReference type="PANTHER" id="PTHR13555">
    <property type="entry name" value="C2H2 ZINC FINGER CGI-62-RELATED"/>
    <property type="match status" value="1"/>
</dbReference>
<feature type="region of interest" description="Disordered" evidence="6">
    <location>
        <begin position="84"/>
        <end position="176"/>
    </location>
</feature>
<dbReference type="PANTHER" id="PTHR13555:SF5">
    <property type="entry name" value="ZINC-FINGER OF A C2HC-TYPE"/>
    <property type="match status" value="1"/>
</dbReference>
<reference evidence="8" key="1">
    <citation type="submission" date="2022-11" db="EMBL/GenBank/DDBJ databases">
        <authorList>
            <person name="Morgan W.R."/>
            <person name="Tartar A."/>
        </authorList>
    </citation>
    <scope>NUCLEOTIDE SEQUENCE</scope>
    <source>
        <strain evidence="8">ARSEF 373</strain>
    </source>
</reference>
<evidence type="ECO:0000256" key="5">
    <source>
        <dbReference type="PROSITE-ProRule" id="PRU01371"/>
    </source>
</evidence>
<protein>
    <recommendedName>
        <fullName evidence="7">C2HC/C3H-type domain-containing protein</fullName>
    </recommendedName>
</protein>
<feature type="compositionally biased region" description="Low complexity" evidence="6">
    <location>
        <begin position="148"/>
        <end position="157"/>
    </location>
</feature>
<gene>
    <name evidence="8" type="ORF">N0F65_001278</name>
</gene>
<feature type="compositionally biased region" description="Polar residues" evidence="6">
    <location>
        <begin position="125"/>
        <end position="135"/>
    </location>
</feature>
<sequence length="304" mass="34102">MASLLTRPPTQAVAGESGDQDGLFCCFCGQKQPDSAFVDHFRKCNTLNHHKSAMSPLYRRFQEFLCLLSEDASLRALHYPTAFLEPTPRTTSSNPTVQDSLRLLRPSRQSRRRALPQRSSERPDTSFTDVSTINRSGDLGFAGERQPPESNNSNPSERSTVSIRPRHSSRGSQFAEECRHCHRSFAEGRLAKHEAVCPRVFGNETTWGRPGSARHPPSYNRHLPTAHSDPPHSRKLPAKNKSLKSYRLDQRSLKTSYAMHQATLVECPCCKRKFAPSGAQQHIDICKTVQNRPKNPVKDFALAG</sequence>
<proteinExistence type="predicted"/>
<evidence type="ECO:0000313" key="8">
    <source>
        <dbReference type="EMBL" id="DAZ97094.1"/>
    </source>
</evidence>
<feature type="compositionally biased region" description="Basic residues" evidence="6">
    <location>
        <begin position="233"/>
        <end position="242"/>
    </location>
</feature>
<evidence type="ECO:0000259" key="7">
    <source>
        <dbReference type="PROSITE" id="PS52027"/>
    </source>
</evidence>
<evidence type="ECO:0000256" key="3">
    <source>
        <dbReference type="ARBA" id="ARBA00022771"/>
    </source>
</evidence>
<evidence type="ECO:0000256" key="4">
    <source>
        <dbReference type="ARBA" id="ARBA00022833"/>
    </source>
</evidence>
<keyword evidence="9" id="KW-1185">Reference proteome</keyword>
<dbReference type="PROSITE" id="PS52027">
    <property type="entry name" value="ZF_C2HC_C3H"/>
    <property type="match status" value="1"/>
</dbReference>